<accession>A0A2S4PM07</accession>
<organism evidence="1 2">
    <name type="scientific">Erysiphe pulchra</name>
    <dbReference type="NCBI Taxonomy" id="225359"/>
    <lineage>
        <taxon>Eukaryota</taxon>
        <taxon>Fungi</taxon>
        <taxon>Dikarya</taxon>
        <taxon>Ascomycota</taxon>
        <taxon>Pezizomycotina</taxon>
        <taxon>Leotiomycetes</taxon>
        <taxon>Erysiphales</taxon>
        <taxon>Erysiphaceae</taxon>
        <taxon>Erysiphe</taxon>
    </lineage>
</organism>
<gene>
    <name evidence="1" type="ORF">EPUL_003736</name>
</gene>
<evidence type="ECO:0000313" key="1">
    <source>
        <dbReference type="EMBL" id="POS83082.1"/>
    </source>
</evidence>
<reference evidence="1 2" key="1">
    <citation type="submission" date="2017-10" db="EMBL/GenBank/DDBJ databases">
        <title>Development of genomic resources for the powdery mildew, Erysiphe pulchra.</title>
        <authorList>
            <person name="Wadl P.A."/>
            <person name="Mack B.M."/>
            <person name="Moore G."/>
            <person name="Beltz S.B."/>
        </authorList>
    </citation>
    <scope>NUCLEOTIDE SEQUENCE [LARGE SCALE GENOMIC DNA]</scope>
    <source>
        <strain evidence="1">Cflorida</strain>
    </source>
</reference>
<protein>
    <submittedName>
        <fullName evidence="1">Uncharacterized protein</fullName>
    </submittedName>
</protein>
<evidence type="ECO:0000313" key="2">
    <source>
        <dbReference type="Proteomes" id="UP000237438"/>
    </source>
</evidence>
<keyword evidence="2" id="KW-1185">Reference proteome</keyword>
<dbReference type="AlphaFoldDB" id="A0A2S4PM07"/>
<comment type="caution">
    <text evidence="1">The sequence shown here is derived from an EMBL/GenBank/DDBJ whole genome shotgun (WGS) entry which is preliminary data.</text>
</comment>
<proteinExistence type="predicted"/>
<dbReference type="OrthoDB" id="10408256at2759"/>
<name>A0A2S4PM07_9PEZI</name>
<sequence length="188" mass="22466">MSASDDKNTETPVEQLHDDDLWETFQEDFKEWRLKDFKVVQNQFIIALRNQLRCRGVLVQKGRGYPIARRLYDTVYQKDPLIWTEEEIKEQLISDTTNFDSYIYEKVNLTEDIRIKGLPIMLKGDAKEFYYQSLFPHINNLTNFDEIVNKIKSNFEGAEYQHKILENWQDITLDSFTLESSEKLLTYY</sequence>
<dbReference type="Proteomes" id="UP000237438">
    <property type="component" value="Unassembled WGS sequence"/>
</dbReference>
<dbReference type="EMBL" id="PEDP01001910">
    <property type="protein sequence ID" value="POS83082.1"/>
    <property type="molecule type" value="Genomic_DNA"/>
</dbReference>